<protein>
    <submittedName>
        <fullName evidence="2">Uncharacterized protein</fullName>
    </submittedName>
</protein>
<sequence length="175" mass="19558">MKIYHENISCGDRYVDLERSSDDDDNDDDHHPSLRRSCKASTKMESKEYCGVAVSWLALLLPILSWLDWYAGRLLSIAETKRCPTYKPPFPLPREPIIYIFTTTTTITITTTTTATTTTTIITTTTATPTTTAIITTAATTTTLTTTTAITTTLLYCYYYFTTTTAITTTTIMTR</sequence>
<organism evidence="2 3">
    <name type="scientific">Vespula pensylvanica</name>
    <name type="common">Western yellow jacket</name>
    <name type="synonym">Wasp</name>
    <dbReference type="NCBI Taxonomy" id="30213"/>
    <lineage>
        <taxon>Eukaryota</taxon>
        <taxon>Metazoa</taxon>
        <taxon>Ecdysozoa</taxon>
        <taxon>Arthropoda</taxon>
        <taxon>Hexapoda</taxon>
        <taxon>Insecta</taxon>
        <taxon>Pterygota</taxon>
        <taxon>Neoptera</taxon>
        <taxon>Endopterygota</taxon>
        <taxon>Hymenoptera</taxon>
        <taxon>Apocrita</taxon>
        <taxon>Aculeata</taxon>
        <taxon>Vespoidea</taxon>
        <taxon>Vespidae</taxon>
        <taxon>Vespinae</taxon>
        <taxon>Vespula</taxon>
    </lineage>
</organism>
<evidence type="ECO:0000313" key="3">
    <source>
        <dbReference type="Proteomes" id="UP000600918"/>
    </source>
</evidence>
<name>A0A834UE98_VESPE</name>
<keyword evidence="1" id="KW-1133">Transmembrane helix</keyword>
<evidence type="ECO:0000313" key="2">
    <source>
        <dbReference type="EMBL" id="KAF7434769.1"/>
    </source>
</evidence>
<keyword evidence="1" id="KW-0472">Membrane</keyword>
<proteinExistence type="predicted"/>
<comment type="caution">
    <text evidence="2">The sequence shown here is derived from an EMBL/GenBank/DDBJ whole genome shotgun (WGS) entry which is preliminary data.</text>
</comment>
<keyword evidence="1" id="KW-0812">Transmembrane</keyword>
<gene>
    <name evidence="2" type="ORF">H0235_002960</name>
</gene>
<reference evidence="2" key="1">
    <citation type="journal article" date="2020" name="G3 (Bethesda)">
        <title>High-Quality Assemblies for Three Invasive Social Wasps from the &lt;i&gt;Vespula&lt;/i&gt; Genus.</title>
        <authorList>
            <person name="Harrop T.W.R."/>
            <person name="Guhlin J."/>
            <person name="McLaughlin G.M."/>
            <person name="Permina E."/>
            <person name="Stockwell P."/>
            <person name="Gilligan J."/>
            <person name="Le Lec M.F."/>
            <person name="Gruber M.A.M."/>
            <person name="Quinn O."/>
            <person name="Lovegrove M."/>
            <person name="Duncan E.J."/>
            <person name="Remnant E.J."/>
            <person name="Van Eeckhoven J."/>
            <person name="Graham B."/>
            <person name="Knapp R.A."/>
            <person name="Langford K.W."/>
            <person name="Kronenberg Z."/>
            <person name="Press M.O."/>
            <person name="Eacker S.M."/>
            <person name="Wilson-Rankin E.E."/>
            <person name="Purcell J."/>
            <person name="Lester P.J."/>
            <person name="Dearden P.K."/>
        </authorList>
    </citation>
    <scope>NUCLEOTIDE SEQUENCE</scope>
    <source>
        <strain evidence="2">Volc-1</strain>
    </source>
</reference>
<accession>A0A834UE98</accession>
<dbReference type="EMBL" id="JACSDY010000002">
    <property type="protein sequence ID" value="KAF7434769.1"/>
    <property type="molecule type" value="Genomic_DNA"/>
</dbReference>
<keyword evidence="3" id="KW-1185">Reference proteome</keyword>
<dbReference type="AlphaFoldDB" id="A0A834UE98"/>
<dbReference type="Proteomes" id="UP000600918">
    <property type="component" value="Unassembled WGS sequence"/>
</dbReference>
<evidence type="ECO:0000256" key="1">
    <source>
        <dbReference type="SAM" id="Phobius"/>
    </source>
</evidence>
<feature type="transmembrane region" description="Helical" evidence="1">
    <location>
        <begin position="49"/>
        <end position="67"/>
    </location>
</feature>